<dbReference type="Proteomes" id="UP000790709">
    <property type="component" value="Unassembled WGS sequence"/>
</dbReference>
<gene>
    <name evidence="1" type="ORF">BV22DRAFT_1041722</name>
</gene>
<evidence type="ECO:0000313" key="1">
    <source>
        <dbReference type="EMBL" id="KAH7918510.1"/>
    </source>
</evidence>
<organism evidence="1 2">
    <name type="scientific">Leucogyrophana mollusca</name>
    <dbReference type="NCBI Taxonomy" id="85980"/>
    <lineage>
        <taxon>Eukaryota</taxon>
        <taxon>Fungi</taxon>
        <taxon>Dikarya</taxon>
        <taxon>Basidiomycota</taxon>
        <taxon>Agaricomycotina</taxon>
        <taxon>Agaricomycetes</taxon>
        <taxon>Agaricomycetidae</taxon>
        <taxon>Boletales</taxon>
        <taxon>Boletales incertae sedis</taxon>
        <taxon>Leucogyrophana</taxon>
    </lineage>
</organism>
<dbReference type="EMBL" id="MU266776">
    <property type="protein sequence ID" value="KAH7918510.1"/>
    <property type="molecule type" value="Genomic_DNA"/>
</dbReference>
<reference evidence="1" key="1">
    <citation type="journal article" date="2021" name="New Phytol.">
        <title>Evolutionary innovations through gain and loss of genes in the ectomycorrhizal Boletales.</title>
        <authorList>
            <person name="Wu G."/>
            <person name="Miyauchi S."/>
            <person name="Morin E."/>
            <person name="Kuo A."/>
            <person name="Drula E."/>
            <person name="Varga T."/>
            <person name="Kohler A."/>
            <person name="Feng B."/>
            <person name="Cao Y."/>
            <person name="Lipzen A."/>
            <person name="Daum C."/>
            <person name="Hundley H."/>
            <person name="Pangilinan J."/>
            <person name="Johnson J."/>
            <person name="Barry K."/>
            <person name="LaButti K."/>
            <person name="Ng V."/>
            <person name="Ahrendt S."/>
            <person name="Min B."/>
            <person name="Choi I.G."/>
            <person name="Park H."/>
            <person name="Plett J.M."/>
            <person name="Magnuson J."/>
            <person name="Spatafora J.W."/>
            <person name="Nagy L.G."/>
            <person name="Henrissat B."/>
            <person name="Grigoriev I.V."/>
            <person name="Yang Z.L."/>
            <person name="Xu J."/>
            <person name="Martin F.M."/>
        </authorList>
    </citation>
    <scope>NUCLEOTIDE SEQUENCE</scope>
    <source>
        <strain evidence="1">KUC20120723A-06</strain>
    </source>
</reference>
<sequence length="151" mass="17454">MGAWVTEDGVSWPMDSPSSAVRSKLESSIESVSCLRLYIIMISTPRRPYQGHDTRRDCARCHLDVTGDIRDQVYNLRKYHLGPSIPFSMPPIINTIDHHRRRRVNRSFVLMATHEWFEGGRSPLLDNLAPFEENDEDKNMRAWLKASRITA</sequence>
<evidence type="ECO:0000313" key="2">
    <source>
        <dbReference type="Proteomes" id="UP000790709"/>
    </source>
</evidence>
<name>A0ACB8AY99_9AGAM</name>
<keyword evidence="2" id="KW-1185">Reference proteome</keyword>
<comment type="caution">
    <text evidence="1">The sequence shown here is derived from an EMBL/GenBank/DDBJ whole genome shotgun (WGS) entry which is preliminary data.</text>
</comment>
<protein>
    <submittedName>
        <fullName evidence="1">Uncharacterized protein</fullName>
    </submittedName>
</protein>
<accession>A0ACB8AY99</accession>
<proteinExistence type="predicted"/>